<dbReference type="GO" id="GO:0016705">
    <property type="term" value="F:oxidoreductase activity, acting on paired donors, with incorporation or reduction of molecular oxygen"/>
    <property type="evidence" value="ECO:0007669"/>
    <property type="project" value="InterPro"/>
</dbReference>
<dbReference type="PATRIC" id="fig|1502723.3.peg.4662"/>
<protein>
    <submittedName>
        <fullName evidence="2">Flavin-dependent oxidoreductase, methylene-tetrahydromethanopterin reductase</fullName>
    </submittedName>
</protein>
<accession>A0A0D8BC98</accession>
<comment type="caution">
    <text evidence="2">The sequence shown here is derived from an EMBL/GenBank/DDBJ whole genome shotgun (WGS) entry which is preliminary data.</text>
</comment>
<dbReference type="EMBL" id="JYFN01000046">
    <property type="protein sequence ID" value="KJE21017.1"/>
    <property type="molecule type" value="Genomic_DNA"/>
</dbReference>
<dbReference type="RefSeq" id="WP_044887210.1">
    <property type="nucleotide sequence ID" value="NZ_JYFN01000046.1"/>
</dbReference>
<dbReference type="PANTHER" id="PTHR30137">
    <property type="entry name" value="LUCIFERASE-LIKE MONOOXYGENASE"/>
    <property type="match status" value="1"/>
</dbReference>
<dbReference type="Proteomes" id="UP000032545">
    <property type="component" value="Unassembled WGS sequence"/>
</dbReference>
<dbReference type="PANTHER" id="PTHR30137:SF15">
    <property type="entry name" value="BLL6902 PROTEIN"/>
    <property type="match status" value="1"/>
</dbReference>
<evidence type="ECO:0000313" key="2">
    <source>
        <dbReference type="EMBL" id="KJE21017.1"/>
    </source>
</evidence>
<evidence type="ECO:0000259" key="1">
    <source>
        <dbReference type="Pfam" id="PF00296"/>
    </source>
</evidence>
<proteinExistence type="predicted"/>
<dbReference type="OrthoDB" id="7903015at2"/>
<dbReference type="Pfam" id="PF00296">
    <property type="entry name" value="Bac_luciferase"/>
    <property type="match status" value="1"/>
</dbReference>
<sequence>MTDTSAFRLGFFTRAAIRSDARQAYADAHELFVAADELGFDSGWVAQHHLPTSTHPLGGLPSPWTFLANVAASTRHIRLGTAVNVLPLEDPVRLAEDVAVVDILSGGRVELGLGSGSDQRAYRALGRDFGRKREIHAQHRELLRRALSGRPLTEDGAVLTPCAPEVAEARIWQGAHSGETAEQVGREGLNLLLDQTAIGFPDRPGTVHRGWADRYRAALPAGVGSAGVGSAGVGSAGVGRRVAVCRAVFPAADRATALAHLSDGLFPAFANIKASGAFPDVGEDTIDNVLSTLHIFCGHPDEVIEGLAAEPVLGVATDLLVQFEPGRPSLDAALEALRLIATQVAPALGWRPHRPAAVAR</sequence>
<dbReference type="AlphaFoldDB" id="A0A0D8BC98"/>
<dbReference type="InterPro" id="IPR011251">
    <property type="entry name" value="Luciferase-like_dom"/>
</dbReference>
<dbReference type="InterPro" id="IPR036661">
    <property type="entry name" value="Luciferase-like_sf"/>
</dbReference>
<dbReference type="SUPFAM" id="SSF51679">
    <property type="entry name" value="Bacterial luciferase-like"/>
    <property type="match status" value="1"/>
</dbReference>
<reference evidence="2 3" key="2">
    <citation type="journal article" date="2016" name="Genome Announc.">
        <title>Permanent Draft Genome Sequences for Two Variants of Frankia sp. Strain CpI1, the First Frankia Strain Isolated from Root Nodules of Comptonia peregrina.</title>
        <authorList>
            <person name="Oshone R."/>
            <person name="Hurst S.G.IV."/>
            <person name="Abebe-Akele F."/>
            <person name="Simpson S."/>
            <person name="Morris K."/>
            <person name="Thomas W.K."/>
            <person name="Tisa L.S."/>
        </authorList>
    </citation>
    <scope>NUCLEOTIDE SEQUENCE [LARGE SCALE GENOMIC DNA]</scope>
    <source>
        <strain evidence="3">CpI1-S</strain>
    </source>
</reference>
<gene>
    <name evidence="2" type="ORF">FF36_04698</name>
</gene>
<reference evidence="3" key="1">
    <citation type="submission" date="2015-02" db="EMBL/GenBank/DDBJ databases">
        <title>Draft Genome of Frankia sp. CpI1-S.</title>
        <authorList>
            <person name="Oshone R.T."/>
            <person name="Ngom M."/>
            <person name="Ghodhbane-Gtari F."/>
            <person name="Gtari M."/>
            <person name="Morris K."/>
            <person name="Thomas K."/>
            <person name="Sen A."/>
            <person name="Tisa L.S."/>
        </authorList>
    </citation>
    <scope>NUCLEOTIDE SEQUENCE [LARGE SCALE GENOMIC DNA]</scope>
    <source>
        <strain evidence="3">CpI1-S</strain>
    </source>
</reference>
<feature type="domain" description="Luciferase-like" evidence="1">
    <location>
        <begin position="10"/>
        <end position="309"/>
    </location>
</feature>
<name>A0A0D8BC98_9ACTN</name>
<dbReference type="GO" id="GO:0005829">
    <property type="term" value="C:cytosol"/>
    <property type="evidence" value="ECO:0007669"/>
    <property type="project" value="TreeGrafter"/>
</dbReference>
<dbReference type="InterPro" id="IPR050766">
    <property type="entry name" value="Bact_Lucif_Oxidored"/>
</dbReference>
<evidence type="ECO:0000313" key="3">
    <source>
        <dbReference type="Proteomes" id="UP000032545"/>
    </source>
</evidence>
<dbReference type="Gene3D" id="3.20.20.30">
    <property type="entry name" value="Luciferase-like domain"/>
    <property type="match status" value="1"/>
</dbReference>
<organism evidence="2 3">
    <name type="scientific">Frankia torreyi</name>
    <dbReference type="NCBI Taxonomy" id="1856"/>
    <lineage>
        <taxon>Bacteria</taxon>
        <taxon>Bacillati</taxon>
        <taxon>Actinomycetota</taxon>
        <taxon>Actinomycetes</taxon>
        <taxon>Frankiales</taxon>
        <taxon>Frankiaceae</taxon>
        <taxon>Frankia</taxon>
    </lineage>
</organism>
<keyword evidence="3" id="KW-1185">Reference proteome</keyword>